<keyword evidence="3" id="KW-1185">Reference proteome</keyword>
<feature type="compositionally biased region" description="Basic and acidic residues" evidence="1">
    <location>
        <begin position="13"/>
        <end position="24"/>
    </location>
</feature>
<accession>A0A9D4KUU8</accession>
<name>A0A9D4KUU8_DREPO</name>
<feature type="compositionally biased region" description="Polar residues" evidence="1">
    <location>
        <begin position="47"/>
        <end position="56"/>
    </location>
</feature>
<evidence type="ECO:0000313" key="3">
    <source>
        <dbReference type="Proteomes" id="UP000828390"/>
    </source>
</evidence>
<dbReference type="AlphaFoldDB" id="A0A9D4KUU8"/>
<reference evidence="2" key="2">
    <citation type="submission" date="2020-11" db="EMBL/GenBank/DDBJ databases">
        <authorList>
            <person name="McCartney M.A."/>
            <person name="Auch B."/>
            <person name="Kono T."/>
            <person name="Mallez S."/>
            <person name="Becker A."/>
            <person name="Gohl D.M."/>
            <person name="Silverstein K.A.T."/>
            <person name="Koren S."/>
            <person name="Bechman K.B."/>
            <person name="Herman A."/>
            <person name="Abrahante J.E."/>
            <person name="Garbe J."/>
        </authorList>
    </citation>
    <scope>NUCLEOTIDE SEQUENCE</scope>
    <source>
        <strain evidence="2">Duluth1</strain>
        <tissue evidence="2">Whole animal</tissue>
    </source>
</reference>
<dbReference type="EMBL" id="JAIWYP010000003">
    <property type="protein sequence ID" value="KAH3846295.1"/>
    <property type="molecule type" value="Genomic_DNA"/>
</dbReference>
<feature type="region of interest" description="Disordered" evidence="1">
    <location>
        <begin position="1"/>
        <end position="83"/>
    </location>
</feature>
<feature type="compositionally biased region" description="Basic and acidic residues" evidence="1">
    <location>
        <begin position="57"/>
        <end position="76"/>
    </location>
</feature>
<gene>
    <name evidence="2" type="ORF">DPMN_088595</name>
</gene>
<comment type="caution">
    <text evidence="2">The sequence shown here is derived from an EMBL/GenBank/DDBJ whole genome shotgun (WGS) entry which is preliminary data.</text>
</comment>
<sequence>MLKFQVNRGTDTQSRESGKSEHMPSAKASNRIGNLPEHVERKPASGQRLTKSSTGNKAEHVEQRNDAPVTRSRDDTTAGSTRC</sequence>
<evidence type="ECO:0000313" key="2">
    <source>
        <dbReference type="EMBL" id="KAH3846295.1"/>
    </source>
</evidence>
<organism evidence="2 3">
    <name type="scientific">Dreissena polymorpha</name>
    <name type="common">Zebra mussel</name>
    <name type="synonym">Mytilus polymorpha</name>
    <dbReference type="NCBI Taxonomy" id="45954"/>
    <lineage>
        <taxon>Eukaryota</taxon>
        <taxon>Metazoa</taxon>
        <taxon>Spiralia</taxon>
        <taxon>Lophotrochozoa</taxon>
        <taxon>Mollusca</taxon>
        <taxon>Bivalvia</taxon>
        <taxon>Autobranchia</taxon>
        <taxon>Heteroconchia</taxon>
        <taxon>Euheterodonta</taxon>
        <taxon>Imparidentia</taxon>
        <taxon>Neoheterodontei</taxon>
        <taxon>Myida</taxon>
        <taxon>Dreissenoidea</taxon>
        <taxon>Dreissenidae</taxon>
        <taxon>Dreissena</taxon>
    </lineage>
</organism>
<proteinExistence type="predicted"/>
<reference evidence="2" key="1">
    <citation type="journal article" date="2019" name="bioRxiv">
        <title>The Genome of the Zebra Mussel, Dreissena polymorpha: A Resource for Invasive Species Research.</title>
        <authorList>
            <person name="McCartney M.A."/>
            <person name="Auch B."/>
            <person name="Kono T."/>
            <person name="Mallez S."/>
            <person name="Zhang Y."/>
            <person name="Obille A."/>
            <person name="Becker A."/>
            <person name="Abrahante J.E."/>
            <person name="Garbe J."/>
            <person name="Badalamenti J.P."/>
            <person name="Herman A."/>
            <person name="Mangelson H."/>
            <person name="Liachko I."/>
            <person name="Sullivan S."/>
            <person name="Sone E.D."/>
            <person name="Koren S."/>
            <person name="Silverstein K.A.T."/>
            <person name="Beckman K.B."/>
            <person name="Gohl D.M."/>
        </authorList>
    </citation>
    <scope>NUCLEOTIDE SEQUENCE</scope>
    <source>
        <strain evidence="2">Duluth1</strain>
        <tissue evidence="2">Whole animal</tissue>
    </source>
</reference>
<protein>
    <submittedName>
        <fullName evidence="2">Uncharacterized protein</fullName>
    </submittedName>
</protein>
<dbReference type="Proteomes" id="UP000828390">
    <property type="component" value="Unassembled WGS sequence"/>
</dbReference>
<evidence type="ECO:0000256" key="1">
    <source>
        <dbReference type="SAM" id="MobiDB-lite"/>
    </source>
</evidence>